<gene>
    <name evidence="1" type="ORF">M5K25_010104</name>
</gene>
<dbReference type="EMBL" id="JANQDX010000009">
    <property type="protein sequence ID" value="KAL0918113.1"/>
    <property type="molecule type" value="Genomic_DNA"/>
</dbReference>
<sequence length="141" mass="16537">METIELAARTKRKLGKCSQEGEPWEREELEAMNIAAASEKQNAAKRRRRIRALRRRSFCSETVDWNGIWRWWTTAGDRRSPLRRGDGIVGGVEGKKSCENEKLMVAGLGRKKKREKISKEGFLRWKEEEEEEEEEEERKGE</sequence>
<dbReference type="AlphaFoldDB" id="A0ABD0UZY5"/>
<evidence type="ECO:0000313" key="2">
    <source>
        <dbReference type="Proteomes" id="UP001552299"/>
    </source>
</evidence>
<keyword evidence="2" id="KW-1185">Reference proteome</keyword>
<accession>A0ABD0UZY5</accession>
<protein>
    <submittedName>
        <fullName evidence="1">Uncharacterized protein</fullName>
    </submittedName>
</protein>
<organism evidence="1 2">
    <name type="scientific">Dendrobium thyrsiflorum</name>
    <name type="common">Pinecone-like raceme dendrobium</name>
    <name type="synonym">Orchid</name>
    <dbReference type="NCBI Taxonomy" id="117978"/>
    <lineage>
        <taxon>Eukaryota</taxon>
        <taxon>Viridiplantae</taxon>
        <taxon>Streptophyta</taxon>
        <taxon>Embryophyta</taxon>
        <taxon>Tracheophyta</taxon>
        <taxon>Spermatophyta</taxon>
        <taxon>Magnoliopsida</taxon>
        <taxon>Liliopsida</taxon>
        <taxon>Asparagales</taxon>
        <taxon>Orchidaceae</taxon>
        <taxon>Epidendroideae</taxon>
        <taxon>Malaxideae</taxon>
        <taxon>Dendrobiinae</taxon>
        <taxon>Dendrobium</taxon>
    </lineage>
</organism>
<proteinExistence type="predicted"/>
<reference evidence="1 2" key="1">
    <citation type="journal article" date="2024" name="Plant Biotechnol. J.">
        <title>Dendrobium thyrsiflorum genome and its molecular insights into genes involved in important horticultural traits.</title>
        <authorList>
            <person name="Chen B."/>
            <person name="Wang J.Y."/>
            <person name="Zheng P.J."/>
            <person name="Li K.L."/>
            <person name="Liang Y.M."/>
            <person name="Chen X.F."/>
            <person name="Zhang C."/>
            <person name="Zhao X."/>
            <person name="He X."/>
            <person name="Zhang G.Q."/>
            <person name="Liu Z.J."/>
            <person name="Xu Q."/>
        </authorList>
    </citation>
    <scope>NUCLEOTIDE SEQUENCE [LARGE SCALE GENOMIC DNA]</scope>
    <source>
        <strain evidence="1">GZMU011</strain>
    </source>
</reference>
<comment type="caution">
    <text evidence="1">The sequence shown here is derived from an EMBL/GenBank/DDBJ whole genome shotgun (WGS) entry which is preliminary data.</text>
</comment>
<evidence type="ECO:0000313" key="1">
    <source>
        <dbReference type="EMBL" id="KAL0918113.1"/>
    </source>
</evidence>
<name>A0ABD0UZY5_DENTH</name>
<dbReference type="Proteomes" id="UP001552299">
    <property type="component" value="Unassembled WGS sequence"/>
</dbReference>